<keyword evidence="5" id="KW-1185">Reference proteome</keyword>
<evidence type="ECO:0000259" key="3">
    <source>
        <dbReference type="Pfam" id="PF07695"/>
    </source>
</evidence>
<organism evidence="4 5">
    <name type="scientific">Hymenobacter aquaticus</name>
    <dbReference type="NCBI Taxonomy" id="1867101"/>
    <lineage>
        <taxon>Bacteria</taxon>
        <taxon>Pseudomonadati</taxon>
        <taxon>Bacteroidota</taxon>
        <taxon>Cytophagia</taxon>
        <taxon>Cytophagales</taxon>
        <taxon>Hymenobacteraceae</taxon>
        <taxon>Hymenobacter</taxon>
    </lineage>
</organism>
<dbReference type="Gene3D" id="1.10.10.10">
    <property type="entry name" value="Winged helix-like DNA-binding domain superfamily/Winged helix DNA-binding domain"/>
    <property type="match status" value="1"/>
</dbReference>
<dbReference type="RefSeq" id="WP_135461768.1">
    <property type="nucleotide sequence ID" value="NZ_SRLC01000001.1"/>
</dbReference>
<evidence type="ECO:0000313" key="4">
    <source>
        <dbReference type="EMBL" id="TGE24312.1"/>
    </source>
</evidence>
<feature type="transmembrane region" description="Helical" evidence="2">
    <location>
        <begin position="352"/>
        <end position="371"/>
    </location>
</feature>
<accession>A0A4Z0Q6K3</accession>
<dbReference type="AlphaFoldDB" id="A0A4Z0Q6K3"/>
<evidence type="ECO:0000256" key="2">
    <source>
        <dbReference type="SAM" id="Phobius"/>
    </source>
</evidence>
<feature type="transmembrane region" description="Helical" evidence="2">
    <location>
        <begin position="249"/>
        <end position="273"/>
    </location>
</feature>
<sequence length="611" mass="67349">MRSGAAHPGLLRAGLLLAWLLLATLRSAAQGGPVVGRVEVLPDRGYAWPRVLHDPTLAFAPADSLRPAQARRFWLRLAVRNPSRYSEDAQLTVLPALDNTFYFVDQNTRTWHSRRAGVAVATDSQWVKGGLPLRLPAAATTTCYVLVRLGARASLPPAISLRVQLAPAAQARQADLFSYVAWLVALAVLGLLLLLNAHAYLRRPDRPTAWYLCGQLGGVLYLTAYRGIFKQWWPGPTFSQLVLSSGRSYAYTLNSALMHLSVGLLLLGLVQLTRTYLGTRARLPRLDVALRCGLVGYGLFTLAVGVVNLSGFYLDQYSLLLDNLLVLGLLGLLLATAVTADRRQLPLARPYLLANVLPLLGVLLAAGYHVAVTVDNDGNALPHLALVAHALSFSLALNIHLQYLQRALLATERDAAALALDIRQQQLRHREIVLQNSHIQAALRADQQQLSADHRQQQAANHALQQQLEANQRELASTALYVEQKNALLAELKSQIRELNKQRPDQQKDLAGIQAVLNSHTYLDEDWGRFKVHFEQVHPRFFEELQAKYPALTPHEQRLASYFHINLATKEIAALLNIDPASVRRAKTRLFKKIAAAGALPPPEAGPPPAE</sequence>
<dbReference type="InterPro" id="IPR011623">
    <property type="entry name" value="7TMR_DISM_rcpt_extracell_dom1"/>
</dbReference>
<dbReference type="InterPro" id="IPR016032">
    <property type="entry name" value="Sig_transdc_resp-reg_C-effctor"/>
</dbReference>
<gene>
    <name evidence="4" type="ORF">E5K00_03600</name>
</gene>
<feature type="transmembrane region" description="Helical" evidence="2">
    <location>
        <begin position="176"/>
        <end position="197"/>
    </location>
</feature>
<name>A0A4Z0Q6K3_9BACT</name>
<proteinExistence type="predicted"/>
<feature type="transmembrane region" description="Helical" evidence="2">
    <location>
        <begin position="294"/>
        <end position="314"/>
    </location>
</feature>
<keyword evidence="2" id="KW-0812">Transmembrane</keyword>
<evidence type="ECO:0000313" key="5">
    <source>
        <dbReference type="Proteomes" id="UP000297549"/>
    </source>
</evidence>
<dbReference type="Proteomes" id="UP000297549">
    <property type="component" value="Unassembled WGS sequence"/>
</dbReference>
<reference evidence="4 5" key="1">
    <citation type="submission" date="2019-04" db="EMBL/GenBank/DDBJ databases">
        <authorList>
            <person name="Feng G."/>
            <person name="Zhang J."/>
            <person name="Zhu H."/>
        </authorList>
    </citation>
    <scope>NUCLEOTIDE SEQUENCE [LARGE SCALE GENOMIC DNA]</scope>
    <source>
        <strain evidence="4 5">JCM 31653</strain>
    </source>
</reference>
<dbReference type="OrthoDB" id="1523128at2"/>
<evidence type="ECO:0000256" key="1">
    <source>
        <dbReference type="SAM" id="Coils"/>
    </source>
</evidence>
<feature type="coiled-coil region" evidence="1">
    <location>
        <begin position="454"/>
        <end position="509"/>
    </location>
</feature>
<feature type="domain" description="7TM-DISM receptor extracellular" evidence="3">
    <location>
        <begin position="179"/>
        <end position="397"/>
    </location>
</feature>
<dbReference type="InterPro" id="IPR036388">
    <property type="entry name" value="WH-like_DNA-bd_sf"/>
</dbReference>
<feature type="transmembrane region" description="Helical" evidence="2">
    <location>
        <begin position="209"/>
        <end position="229"/>
    </location>
</feature>
<dbReference type="GO" id="GO:0006355">
    <property type="term" value="P:regulation of DNA-templated transcription"/>
    <property type="evidence" value="ECO:0007669"/>
    <property type="project" value="InterPro"/>
</dbReference>
<dbReference type="EMBL" id="SRLC01000001">
    <property type="protein sequence ID" value="TGE24312.1"/>
    <property type="molecule type" value="Genomic_DNA"/>
</dbReference>
<keyword evidence="2" id="KW-1133">Transmembrane helix</keyword>
<feature type="transmembrane region" description="Helical" evidence="2">
    <location>
        <begin position="383"/>
        <end position="404"/>
    </location>
</feature>
<feature type="transmembrane region" description="Helical" evidence="2">
    <location>
        <begin position="320"/>
        <end position="340"/>
    </location>
</feature>
<keyword evidence="1" id="KW-0175">Coiled coil</keyword>
<dbReference type="GO" id="GO:0003677">
    <property type="term" value="F:DNA binding"/>
    <property type="evidence" value="ECO:0007669"/>
    <property type="project" value="InterPro"/>
</dbReference>
<dbReference type="SUPFAM" id="SSF46894">
    <property type="entry name" value="C-terminal effector domain of the bipartite response regulators"/>
    <property type="match status" value="1"/>
</dbReference>
<keyword evidence="2" id="KW-0472">Membrane</keyword>
<comment type="caution">
    <text evidence="4">The sequence shown here is derived from an EMBL/GenBank/DDBJ whole genome shotgun (WGS) entry which is preliminary data.</text>
</comment>
<protein>
    <recommendedName>
        <fullName evidence="3">7TM-DISM receptor extracellular domain-containing protein</fullName>
    </recommendedName>
</protein>
<dbReference type="Pfam" id="PF07695">
    <property type="entry name" value="7TMR-DISM_7TM"/>
    <property type="match status" value="1"/>
</dbReference>